<accession>A0A844FEB1</accession>
<keyword evidence="5" id="KW-1185">Reference proteome</keyword>
<organism evidence="3 4">
    <name type="scientific">Anaerosalibacter bizertensis</name>
    <dbReference type="NCBI Taxonomy" id="932217"/>
    <lineage>
        <taxon>Bacteria</taxon>
        <taxon>Bacillati</taxon>
        <taxon>Bacillota</taxon>
        <taxon>Tissierellia</taxon>
        <taxon>Tissierellales</taxon>
        <taxon>Sporanaerobacteraceae</taxon>
        <taxon>Anaerosalibacter</taxon>
    </lineage>
</organism>
<name>A0A844FEB1_9FIRM</name>
<reference evidence="3 4" key="1">
    <citation type="submission" date="2019-08" db="EMBL/GenBank/DDBJ databases">
        <title>In-depth cultivation of the pig gut microbiome towards novel bacterial diversity and tailored functional studies.</title>
        <authorList>
            <person name="Wylensek D."/>
            <person name="Hitch T.C.A."/>
            <person name="Clavel T."/>
        </authorList>
    </citation>
    <scope>NUCLEOTIDE SEQUENCE [LARGE SCALE GENOMIC DNA]</scope>
    <source>
        <strain evidence="3 4">Med78-601-WT-4W-RMD-3</strain>
    </source>
</reference>
<gene>
    <name evidence="3" type="ORF">FYJ27_00935</name>
    <name evidence="2" type="ORF">L0P62_05230</name>
</gene>
<dbReference type="OrthoDB" id="37447at2"/>
<dbReference type="EMBL" id="JAKNID010000014">
    <property type="protein sequence ID" value="MCG4564848.1"/>
    <property type="molecule type" value="Genomic_DNA"/>
</dbReference>
<dbReference type="Proteomes" id="UP001108123">
    <property type="component" value="Unassembled WGS sequence"/>
</dbReference>
<dbReference type="Pfam" id="PF17248">
    <property type="entry name" value="DUF5317"/>
    <property type="match status" value="1"/>
</dbReference>
<dbReference type="EMBL" id="VULR01000001">
    <property type="protein sequence ID" value="MSS42302.1"/>
    <property type="molecule type" value="Genomic_DNA"/>
</dbReference>
<evidence type="ECO:0000313" key="5">
    <source>
        <dbReference type="Proteomes" id="UP001108123"/>
    </source>
</evidence>
<feature type="transmembrane region" description="Helical" evidence="1">
    <location>
        <begin position="30"/>
        <end position="47"/>
    </location>
</feature>
<feature type="transmembrane region" description="Helical" evidence="1">
    <location>
        <begin position="62"/>
        <end position="80"/>
    </location>
</feature>
<protein>
    <submittedName>
        <fullName evidence="2">DUF5317 domain-containing protein</fullName>
    </submittedName>
</protein>
<dbReference type="InterPro" id="IPR035168">
    <property type="entry name" value="DUF5317"/>
</dbReference>
<dbReference type="RefSeq" id="WP_154481713.1">
    <property type="nucleotide sequence ID" value="NZ_JAJBNW010000010.1"/>
</dbReference>
<feature type="transmembrane region" description="Helical" evidence="1">
    <location>
        <begin position="87"/>
        <end position="106"/>
    </location>
</feature>
<evidence type="ECO:0000313" key="3">
    <source>
        <dbReference type="EMBL" id="MSS42302.1"/>
    </source>
</evidence>
<feature type="transmembrane region" description="Helical" evidence="1">
    <location>
        <begin position="162"/>
        <end position="178"/>
    </location>
</feature>
<reference evidence="2" key="2">
    <citation type="submission" date="2022-01" db="EMBL/GenBank/DDBJ databases">
        <title>Collection of gut derived symbiotic bacterial strains cultured from healthy donors.</title>
        <authorList>
            <person name="Lin H."/>
            <person name="Kohout C."/>
            <person name="Waligurski E."/>
            <person name="Pamer E.G."/>
        </authorList>
    </citation>
    <scope>NUCLEOTIDE SEQUENCE</scope>
    <source>
        <strain evidence="2">MSK.14.39</strain>
    </source>
</reference>
<keyword evidence="1" id="KW-0472">Membrane</keyword>
<keyword evidence="1" id="KW-0812">Transmembrane</keyword>
<evidence type="ECO:0000313" key="2">
    <source>
        <dbReference type="EMBL" id="MCG4564848.1"/>
    </source>
</evidence>
<proteinExistence type="predicted"/>
<dbReference type="AlphaFoldDB" id="A0A844FEB1"/>
<keyword evidence="1" id="KW-1133">Transmembrane helix</keyword>
<dbReference type="Proteomes" id="UP000462760">
    <property type="component" value="Unassembled WGS sequence"/>
</dbReference>
<comment type="caution">
    <text evidence="3">The sequence shown here is derived from an EMBL/GenBank/DDBJ whole genome shotgun (WGS) entry which is preliminary data.</text>
</comment>
<evidence type="ECO:0000313" key="4">
    <source>
        <dbReference type="Proteomes" id="UP000462760"/>
    </source>
</evidence>
<sequence length="201" mass="22919">MLIESLVLSIIVGKIRGGKIKSIGNLKIKGWYLFVIGFLLEYSSIYIEKLTYGRLSVLIREYFYYIHIIVYILLIIGLILNLKNKGILFVFIGSLFNFIAIILNGGKMPVSLEGLKYSSLLKQMDMLKNGKILTHKISTEAIRVYFLTDIIPIPNPYPLPKVISVGDIFVALGVFFIIQKEMLSRKRKDNILDFTYGTCKL</sequence>
<evidence type="ECO:0000256" key="1">
    <source>
        <dbReference type="SAM" id="Phobius"/>
    </source>
</evidence>